<dbReference type="KEGG" id="blin:BLSMQ_0082"/>
<reference evidence="3" key="1">
    <citation type="submission" date="2016-09" db="EMBL/GenBank/DDBJ databases">
        <title>Complete Genome Sequence of Brevibacterium linens SMQ-1335.</title>
        <authorList>
            <person name="de Melo A.G."/>
            <person name="Labrie S.J."/>
            <person name="Dumaresq J."/>
            <person name="Roberts R.J."/>
            <person name="Tremblay D.M."/>
            <person name="Moineau S."/>
        </authorList>
    </citation>
    <scope>NUCLEOTIDE SEQUENCE [LARGE SCALE GENOMIC DNA]</scope>
    <source>
        <strain evidence="3">SMQ-1335</strain>
    </source>
</reference>
<feature type="compositionally biased region" description="Polar residues" evidence="1">
    <location>
        <begin position="31"/>
        <end position="46"/>
    </location>
</feature>
<name>A0A1D7VYM3_BREAU</name>
<accession>A0A1D7VYM3</accession>
<feature type="region of interest" description="Disordered" evidence="1">
    <location>
        <begin position="26"/>
        <end position="46"/>
    </location>
</feature>
<evidence type="ECO:0000313" key="2">
    <source>
        <dbReference type="EMBL" id="AOP51804.1"/>
    </source>
</evidence>
<dbReference type="Proteomes" id="UP000094793">
    <property type="component" value="Chromosome"/>
</dbReference>
<organism evidence="2 3">
    <name type="scientific">Brevibacterium aurantiacum</name>
    <dbReference type="NCBI Taxonomy" id="273384"/>
    <lineage>
        <taxon>Bacteria</taxon>
        <taxon>Bacillati</taxon>
        <taxon>Actinomycetota</taxon>
        <taxon>Actinomycetes</taxon>
        <taxon>Micrococcales</taxon>
        <taxon>Brevibacteriaceae</taxon>
        <taxon>Brevibacterium</taxon>
    </lineage>
</organism>
<gene>
    <name evidence="2" type="ORF">BLSMQ_0082</name>
</gene>
<proteinExistence type="predicted"/>
<evidence type="ECO:0000313" key="3">
    <source>
        <dbReference type="Proteomes" id="UP000094793"/>
    </source>
</evidence>
<dbReference type="EMBL" id="CP017150">
    <property type="protein sequence ID" value="AOP51804.1"/>
    <property type="molecule type" value="Genomic_DNA"/>
</dbReference>
<dbReference type="AlphaFoldDB" id="A0A1D7VYM3"/>
<evidence type="ECO:0000256" key="1">
    <source>
        <dbReference type="SAM" id="MobiDB-lite"/>
    </source>
</evidence>
<protein>
    <submittedName>
        <fullName evidence="2">Uncharacterized protein</fullName>
    </submittedName>
</protein>
<sequence length="46" mass="4494">MGPGDFGSFGFTGISGEIGAVGFTSGLGSFDSESSHPNSGLHSGDE</sequence>